<evidence type="ECO:0000259" key="3">
    <source>
        <dbReference type="Pfam" id="PF12671"/>
    </source>
</evidence>
<keyword evidence="2" id="KW-0812">Transmembrane</keyword>
<dbReference type="RefSeq" id="WP_094689355.1">
    <property type="nucleotide sequence ID" value="NZ_JACBYZ010000001.1"/>
</dbReference>
<dbReference type="PANTHER" id="PTHR40032:SF1">
    <property type="entry name" value="EXPORTED PROTEIN"/>
    <property type="match status" value="1"/>
</dbReference>
<gene>
    <name evidence="4" type="ORF">AEAE_0223</name>
</gene>
<reference evidence="4 5" key="1">
    <citation type="journal article" date="2017" name="BMC Genomics">
        <title>Comparative genomic and phylogenomic analyses of the Bifidobacteriaceae family.</title>
        <authorList>
            <person name="Lugli G.A."/>
            <person name="Milani C."/>
            <person name="Turroni F."/>
            <person name="Duranti S."/>
            <person name="Mancabelli L."/>
            <person name="Mangifesta M."/>
            <person name="Ferrario C."/>
            <person name="Modesto M."/>
            <person name="Mattarelli P."/>
            <person name="Jiri K."/>
            <person name="van Sinderen D."/>
            <person name="Ventura M."/>
        </authorList>
    </citation>
    <scope>NUCLEOTIDE SEQUENCE [LARGE SCALE GENOMIC DNA]</scope>
    <source>
        <strain evidence="4 5">LMG 21773</strain>
    </source>
</reference>
<keyword evidence="5" id="KW-1185">Reference proteome</keyword>
<dbReference type="EMBL" id="MWWU01000002">
    <property type="protein sequence ID" value="OZG55735.1"/>
    <property type="molecule type" value="Genomic_DNA"/>
</dbReference>
<comment type="caution">
    <text evidence="4">The sequence shown here is derived from an EMBL/GenBank/DDBJ whole genome shotgun (WGS) entry which is preliminary data.</text>
</comment>
<keyword evidence="2" id="KW-0472">Membrane</keyword>
<dbReference type="Pfam" id="PF12671">
    <property type="entry name" value="Amidase_6"/>
    <property type="match status" value="1"/>
</dbReference>
<keyword evidence="2" id="KW-1133">Transmembrane helix</keyword>
<feature type="compositionally biased region" description="Basic and acidic residues" evidence="1">
    <location>
        <begin position="9"/>
        <end position="20"/>
    </location>
</feature>
<name>A0A261F9L3_9BIFI</name>
<dbReference type="PANTHER" id="PTHR40032">
    <property type="entry name" value="EXPORTED PROTEIN-RELATED"/>
    <property type="match status" value="1"/>
</dbReference>
<dbReference type="OrthoDB" id="4981342at2"/>
<feature type="domain" description="Putative amidase" evidence="3">
    <location>
        <begin position="237"/>
        <end position="414"/>
    </location>
</feature>
<organism evidence="4 5">
    <name type="scientific">Aeriscardovia aeriphila</name>
    <dbReference type="NCBI Taxonomy" id="218139"/>
    <lineage>
        <taxon>Bacteria</taxon>
        <taxon>Bacillati</taxon>
        <taxon>Actinomycetota</taxon>
        <taxon>Actinomycetes</taxon>
        <taxon>Bifidobacteriales</taxon>
        <taxon>Bifidobacteriaceae</taxon>
        <taxon>Aeriscardovia</taxon>
    </lineage>
</organism>
<sequence length="432" mass="46771">MVEPNYSQRSEDYLRPNEPVKKHKRGRFGGLIVTLVIIIALVVTAAYVIRFRNSHHTFAADSRTPKSVENALSDYSSRIRQAILKPQEDADAEAAVGAGTDDVSKLAILNATGLTENEYLKPQLATVNQVVASFTKKPSGYEVLTYQTSVVEYTPQEGTTITINGVKKDLLVTSTSQMHRLSMKAENGIGNLSVNKDEVVSPSAAPTATTMLATLPQEDGDAAKPASSSATSVSGFNPGRAVEYAENWARVGAESVDDAEVRGGRYPGEVLNQKYPYYGNDNCANFVSQALAAGGLKRANSLKLDVKNPDAWSDGLWLTLGVKATRTWTLANANFAYMLSQSGHYVQAGEADGKSMKQMAGLKPGSLIYAAWNGGENKDHVALVVGQLSRGKKSQPIISQKGWNQYNMPLSAHRAHELQQHKNARWTALAVK</sequence>
<proteinExistence type="predicted"/>
<dbReference type="AlphaFoldDB" id="A0A261F9L3"/>
<dbReference type="Proteomes" id="UP000228976">
    <property type="component" value="Unassembled WGS sequence"/>
</dbReference>
<evidence type="ECO:0000313" key="4">
    <source>
        <dbReference type="EMBL" id="OZG55735.1"/>
    </source>
</evidence>
<evidence type="ECO:0000256" key="2">
    <source>
        <dbReference type="SAM" id="Phobius"/>
    </source>
</evidence>
<protein>
    <submittedName>
        <fullName evidence="4">Putative amidase domain-containing protein</fullName>
    </submittedName>
</protein>
<feature type="transmembrane region" description="Helical" evidence="2">
    <location>
        <begin position="28"/>
        <end position="49"/>
    </location>
</feature>
<evidence type="ECO:0000256" key="1">
    <source>
        <dbReference type="SAM" id="MobiDB-lite"/>
    </source>
</evidence>
<evidence type="ECO:0000313" key="5">
    <source>
        <dbReference type="Proteomes" id="UP000228976"/>
    </source>
</evidence>
<dbReference type="InterPro" id="IPR024301">
    <property type="entry name" value="Amidase_6"/>
</dbReference>
<feature type="region of interest" description="Disordered" evidence="1">
    <location>
        <begin position="1"/>
        <end position="20"/>
    </location>
</feature>
<accession>A0A261F9L3</accession>